<feature type="compositionally biased region" description="Acidic residues" evidence="3">
    <location>
        <begin position="154"/>
        <end position="171"/>
    </location>
</feature>
<dbReference type="Proteomes" id="UP000031516">
    <property type="component" value="Unassembled WGS sequence"/>
</dbReference>
<evidence type="ECO:0000256" key="2">
    <source>
        <dbReference type="ARBA" id="ARBA00022552"/>
    </source>
</evidence>
<evidence type="ECO:0000256" key="3">
    <source>
        <dbReference type="SAM" id="MobiDB-lite"/>
    </source>
</evidence>
<dbReference type="EMBL" id="CCBQ010000012">
    <property type="protein sequence ID" value="CDO92252.1"/>
    <property type="molecule type" value="Genomic_DNA"/>
</dbReference>
<evidence type="ECO:0000256" key="1">
    <source>
        <dbReference type="ARBA" id="ARBA00006524"/>
    </source>
</evidence>
<dbReference type="InterPro" id="IPR019398">
    <property type="entry name" value="Pre-rRNA_process_TSR2"/>
</dbReference>
<feature type="region of interest" description="Disordered" evidence="3">
    <location>
        <begin position="151"/>
        <end position="171"/>
    </location>
</feature>
<reference evidence="4 5" key="1">
    <citation type="submission" date="2014-03" db="EMBL/GenBank/DDBJ databases">
        <title>The genome of Kluyveromyces dobzhanskii.</title>
        <authorList>
            <person name="Nystedt B."/>
            <person name="Astrom S."/>
        </authorList>
    </citation>
    <scope>NUCLEOTIDE SEQUENCE [LARGE SCALE GENOMIC DNA]</scope>
    <source>
        <strain evidence="4 5">CBS 2104</strain>
    </source>
</reference>
<evidence type="ECO:0000313" key="4">
    <source>
        <dbReference type="EMBL" id="CDO92252.1"/>
    </source>
</evidence>
<dbReference type="Pfam" id="PF10273">
    <property type="entry name" value="WGG"/>
    <property type="match status" value="1"/>
</dbReference>
<gene>
    <name evidence="4" type="ORF">KLDO_g572</name>
</gene>
<accession>A0A0A8L2E1</accession>
<organism evidence="4 5">
    <name type="scientific">Kluyveromyces dobzhanskii CBS 2104</name>
    <dbReference type="NCBI Taxonomy" id="1427455"/>
    <lineage>
        <taxon>Eukaryota</taxon>
        <taxon>Fungi</taxon>
        <taxon>Dikarya</taxon>
        <taxon>Ascomycota</taxon>
        <taxon>Saccharomycotina</taxon>
        <taxon>Saccharomycetes</taxon>
        <taxon>Saccharomycetales</taxon>
        <taxon>Saccharomycetaceae</taxon>
        <taxon>Kluyveromyces</taxon>
    </lineage>
</organism>
<dbReference type="GO" id="GO:0006364">
    <property type="term" value="P:rRNA processing"/>
    <property type="evidence" value="ECO:0007669"/>
    <property type="project" value="UniProtKB-KW"/>
</dbReference>
<evidence type="ECO:0000313" key="5">
    <source>
        <dbReference type="Proteomes" id="UP000031516"/>
    </source>
</evidence>
<protein>
    <submittedName>
        <fullName evidence="4">WGS project CCBQ000000000 data, contig 00016</fullName>
    </submittedName>
</protein>
<sequence>MELPQHIDVSDFVEAVDGQATLLLPDEKQQARFELGVSMLVYKWEALEVAVVNQWGGPESADKRDWVTSVIIDLFKNERIVDVQLLEETLVYAMFDEFDTNVEDESALPIAAAIILIYRECVAQNYSSVEQLYLSWMQNKDKSDASKLVVVAESSDEEENNEEGGEDVDMDMDVDVPHLVASESQPAASEPIVDEDGFELVQKKGKKKF</sequence>
<keyword evidence="2" id="KW-0698">rRNA processing</keyword>
<dbReference type="PANTHER" id="PTHR21250">
    <property type="entry name" value="PRE-RRNA-PROCESSING PROTEIN TSR2 HOMOLOG"/>
    <property type="match status" value="1"/>
</dbReference>
<name>A0A0A8L2E1_9SACH</name>
<proteinExistence type="inferred from homology"/>
<keyword evidence="5" id="KW-1185">Reference proteome</keyword>
<dbReference type="AlphaFoldDB" id="A0A0A8L2E1"/>
<comment type="caution">
    <text evidence="4">The sequence shown here is derived from an EMBL/GenBank/DDBJ whole genome shotgun (WGS) entry which is preliminary data.</text>
</comment>
<dbReference type="OrthoDB" id="263560at2759"/>
<comment type="similarity">
    <text evidence="1">Belongs to the TSR2 family.</text>
</comment>